<keyword evidence="4" id="KW-0813">Transport</keyword>
<dbReference type="GO" id="GO:0031965">
    <property type="term" value="C:nuclear membrane"/>
    <property type="evidence" value="ECO:0007669"/>
    <property type="project" value="UniProtKB-SubCell"/>
</dbReference>
<dbReference type="GO" id="GO:0015031">
    <property type="term" value="P:protein transport"/>
    <property type="evidence" value="ECO:0007669"/>
    <property type="project" value="UniProtKB-KW"/>
</dbReference>
<name>A0A8S8ZQJ5_SORMA</name>
<keyword evidence="10" id="KW-0906">Nuclear pore complex</keyword>
<evidence type="ECO:0000256" key="5">
    <source>
        <dbReference type="ARBA" id="ARBA00022692"/>
    </source>
</evidence>
<dbReference type="OMA" id="WQTANLF"/>
<keyword evidence="12" id="KW-0539">Nucleus</keyword>
<protein>
    <recommendedName>
        <fullName evidence="16">Nuclear envelope protein</fullName>
    </recommendedName>
</protein>
<sequence>MAPASVRRPPYKDFLQPALHRRFSTTALILLAIAYVYAIGLARWNSFLWSWFPIGPTGIRAAFLWFSGSLILILRIAQYHPGYRTSDSAYDTFLKHYRNFSTLETIVTYAFSAWLFAQVYIFSQSKDSGLEWVTYLSYDRQRLNEKAVAFTTHFAILGAYQAIRHLYLDNDRLFLGVAKPSEGAVQNSSSDVGTLMKKFWGEMPKIFAESLNQTLASGILTLVIYPFFLRKAVWRLSLFFFRPFFNLPKTNYVPYSWPISFSSFVSMALASFMLLIVWIAGNTAFTMFMVKEPTKNQRPFTTGSKDPNGSLLNGLKHKKLFFKCFAMWELALIARDFPERRKAIYEDLDRKDGPAWSQVYSICLDVLKSLETNIANYGKAPQPVAAPAAQRVEEKVRTTAPLKEDPIYLGGPSRRRNFRSEVEKAVTQVAVAPGQGSHLSPFAKRTVDAAKHQLLEVQKAATGTDDTASLIRTWAMKGLHKWVGIPFRQEYRRRMLNAVLGGPYGEPSLFINAAYALSMLTSHSLQEDKYGNVQRDIATIIRTLTNVTKKLERFKEGFEVHWTDIEGVKECPEVDAILEALREALTTLITEFGPYARDLRLTLTDMRLAREAANFPEPQPRMDDLLDLNQWKR</sequence>
<dbReference type="VEuPathDB" id="FungiDB:SMAC_06767"/>
<evidence type="ECO:0000256" key="4">
    <source>
        <dbReference type="ARBA" id="ARBA00022448"/>
    </source>
</evidence>
<evidence type="ECO:0000256" key="12">
    <source>
        <dbReference type="ARBA" id="ARBA00023242"/>
    </source>
</evidence>
<comment type="subcellular location">
    <subcellularLocation>
        <location evidence="1">Nucleus membrane</location>
        <topology evidence="1">Multi-pass membrane protein</topology>
    </subcellularLocation>
    <subcellularLocation>
        <location evidence="2">Nucleus</location>
        <location evidence="2">Nuclear pore complex</location>
    </subcellularLocation>
</comment>
<dbReference type="GO" id="GO:0070631">
    <property type="term" value="P:spindle pole body localization"/>
    <property type="evidence" value="ECO:0007669"/>
    <property type="project" value="TreeGrafter"/>
</dbReference>
<dbReference type="PANTHER" id="PTHR13269">
    <property type="entry name" value="NUCLEOPORIN NDC1"/>
    <property type="match status" value="1"/>
</dbReference>
<dbReference type="GO" id="GO:0005816">
    <property type="term" value="C:spindle pole body"/>
    <property type="evidence" value="ECO:0007669"/>
    <property type="project" value="TreeGrafter"/>
</dbReference>
<feature type="transmembrane region" description="Helical" evidence="13">
    <location>
        <begin position="62"/>
        <end position="80"/>
    </location>
</feature>
<reference evidence="14 15" key="1">
    <citation type="submission" date="2017-07" db="EMBL/GenBank/DDBJ databases">
        <title>Genome sequence of the Sordaria macrospora wild type strain R19027.</title>
        <authorList>
            <person name="Nowrousian M."/>
            <person name="Teichert I."/>
            <person name="Kueck U."/>
        </authorList>
    </citation>
    <scope>NUCLEOTIDE SEQUENCE [LARGE SCALE GENOMIC DNA]</scope>
    <source>
        <strain evidence="14 15">R19027</strain>
        <tissue evidence="14">Mycelium</tissue>
    </source>
</reference>
<evidence type="ECO:0008006" key="16">
    <source>
        <dbReference type="Google" id="ProtNLM"/>
    </source>
</evidence>
<dbReference type="GO" id="GO:0006999">
    <property type="term" value="P:nuclear pore organization"/>
    <property type="evidence" value="ECO:0007669"/>
    <property type="project" value="TreeGrafter"/>
</dbReference>
<dbReference type="Pfam" id="PF09531">
    <property type="entry name" value="Ndc1_Nup"/>
    <property type="match status" value="1"/>
</dbReference>
<evidence type="ECO:0000256" key="13">
    <source>
        <dbReference type="SAM" id="Phobius"/>
    </source>
</evidence>
<dbReference type="AlphaFoldDB" id="A0A8S8ZQJ5"/>
<feature type="transmembrane region" description="Helical" evidence="13">
    <location>
        <begin position="264"/>
        <end position="290"/>
    </location>
</feature>
<keyword evidence="6" id="KW-0509">mRNA transport</keyword>
<comment type="similarity">
    <text evidence="3">Belongs to the NDC1 family.</text>
</comment>
<evidence type="ECO:0000256" key="2">
    <source>
        <dbReference type="ARBA" id="ARBA00004567"/>
    </source>
</evidence>
<dbReference type="PANTHER" id="PTHR13269:SF6">
    <property type="entry name" value="NUCLEOPORIN NDC1"/>
    <property type="match status" value="1"/>
</dbReference>
<gene>
    <name evidence="14" type="ORF">SMACR_06767</name>
</gene>
<evidence type="ECO:0000256" key="3">
    <source>
        <dbReference type="ARBA" id="ARBA00005760"/>
    </source>
</evidence>
<dbReference type="GO" id="GO:0106166">
    <property type="term" value="F:spindle pole body-nuclear membrane anchor activity"/>
    <property type="evidence" value="ECO:0007669"/>
    <property type="project" value="TreeGrafter"/>
</dbReference>
<evidence type="ECO:0000256" key="7">
    <source>
        <dbReference type="ARBA" id="ARBA00022927"/>
    </source>
</evidence>
<evidence type="ECO:0000256" key="8">
    <source>
        <dbReference type="ARBA" id="ARBA00022989"/>
    </source>
</evidence>
<keyword evidence="5 13" id="KW-0812">Transmembrane</keyword>
<feature type="transmembrane region" description="Helical" evidence="13">
    <location>
        <begin position="100"/>
        <end position="122"/>
    </location>
</feature>
<evidence type="ECO:0000256" key="9">
    <source>
        <dbReference type="ARBA" id="ARBA00023010"/>
    </source>
</evidence>
<keyword evidence="7" id="KW-0653">Protein transport</keyword>
<dbReference type="Proteomes" id="UP000433876">
    <property type="component" value="Unassembled WGS sequence"/>
</dbReference>
<evidence type="ECO:0000256" key="6">
    <source>
        <dbReference type="ARBA" id="ARBA00022816"/>
    </source>
</evidence>
<dbReference type="EMBL" id="NMPR01000089">
    <property type="protein sequence ID" value="KAA8630961.1"/>
    <property type="molecule type" value="Genomic_DNA"/>
</dbReference>
<keyword evidence="9" id="KW-0811">Translocation</keyword>
<accession>A0A8S8ZQJ5</accession>
<dbReference type="GO" id="GO:0051028">
    <property type="term" value="P:mRNA transport"/>
    <property type="evidence" value="ECO:0007669"/>
    <property type="project" value="UniProtKB-KW"/>
</dbReference>
<feature type="transmembrane region" description="Helical" evidence="13">
    <location>
        <begin position="206"/>
        <end position="228"/>
    </location>
</feature>
<comment type="caution">
    <text evidence="14">The sequence shown here is derived from an EMBL/GenBank/DDBJ whole genome shotgun (WGS) entry which is preliminary data.</text>
</comment>
<evidence type="ECO:0000256" key="11">
    <source>
        <dbReference type="ARBA" id="ARBA00023136"/>
    </source>
</evidence>
<feature type="transmembrane region" description="Helical" evidence="13">
    <location>
        <begin position="23"/>
        <end position="42"/>
    </location>
</feature>
<evidence type="ECO:0000313" key="14">
    <source>
        <dbReference type="EMBL" id="KAA8630961.1"/>
    </source>
</evidence>
<keyword evidence="8 13" id="KW-1133">Transmembrane helix</keyword>
<evidence type="ECO:0000256" key="10">
    <source>
        <dbReference type="ARBA" id="ARBA00023132"/>
    </source>
</evidence>
<organism evidence="14 15">
    <name type="scientific">Sordaria macrospora</name>
    <dbReference type="NCBI Taxonomy" id="5147"/>
    <lineage>
        <taxon>Eukaryota</taxon>
        <taxon>Fungi</taxon>
        <taxon>Dikarya</taxon>
        <taxon>Ascomycota</taxon>
        <taxon>Pezizomycotina</taxon>
        <taxon>Sordariomycetes</taxon>
        <taxon>Sordariomycetidae</taxon>
        <taxon>Sordariales</taxon>
        <taxon>Sordariaceae</taxon>
        <taxon>Sordaria</taxon>
    </lineage>
</organism>
<evidence type="ECO:0000313" key="15">
    <source>
        <dbReference type="Proteomes" id="UP000433876"/>
    </source>
</evidence>
<keyword evidence="11 13" id="KW-0472">Membrane</keyword>
<evidence type="ECO:0000256" key="1">
    <source>
        <dbReference type="ARBA" id="ARBA00004232"/>
    </source>
</evidence>
<proteinExistence type="inferred from homology"/>
<dbReference type="GO" id="GO:0070762">
    <property type="term" value="C:nuclear pore transmembrane ring"/>
    <property type="evidence" value="ECO:0007669"/>
    <property type="project" value="TreeGrafter"/>
</dbReference>
<dbReference type="InterPro" id="IPR019049">
    <property type="entry name" value="Nucleoporin_prot_Ndc1/Nup"/>
</dbReference>